<keyword evidence="1" id="KW-1133">Transmembrane helix</keyword>
<keyword evidence="1" id="KW-0812">Transmembrane</keyword>
<dbReference type="EMBL" id="JACI01000001">
    <property type="protein sequence ID" value="OAQ15472.1"/>
    <property type="molecule type" value="Genomic_DNA"/>
</dbReference>
<feature type="transmembrane region" description="Helical" evidence="1">
    <location>
        <begin position="163"/>
        <end position="180"/>
    </location>
</feature>
<accession>A0A179D063</accession>
<feature type="transmembrane region" description="Helical" evidence="1">
    <location>
        <begin position="129"/>
        <end position="151"/>
    </location>
</feature>
<sequence>MSHDHDTPSKWEISSHAALPVVLMLFIQMLAHYIGSPANSIFLSPYLIAFFVAALLALVVLWKGQICPGQKGRLAFVLPFLAAFALGNFLYTAFFTPKHILLSLANLAALFIPLLYWRFPDDEPMQKIFSYLGFALGAIGILAYSICYWVELPSLLNWVRGNYFAQIQLGLLLLGWYMMLAKSRLDGFFKLLVQLSLIVLIFNYIWVIFVLYQELNIMPELVILPYFAFFALQFVVLAMLAWLLIGKQGKNIKNPVAWTAATFLSMLYPLTNIF</sequence>
<feature type="transmembrane region" description="Helical" evidence="1">
    <location>
        <begin position="74"/>
        <end position="94"/>
    </location>
</feature>
<dbReference type="PATRIC" id="fig|1261658.3.peg.557"/>
<feature type="transmembrane region" description="Helical" evidence="1">
    <location>
        <begin position="224"/>
        <end position="245"/>
    </location>
</feature>
<keyword evidence="1" id="KW-0472">Membrane</keyword>
<feature type="transmembrane region" description="Helical" evidence="1">
    <location>
        <begin position="192"/>
        <end position="212"/>
    </location>
</feature>
<dbReference type="RefSeq" id="WP_064318135.1">
    <property type="nucleotide sequence ID" value="NZ_JACI01000001.1"/>
</dbReference>
<feature type="transmembrane region" description="Helical" evidence="1">
    <location>
        <begin position="41"/>
        <end position="62"/>
    </location>
</feature>
<name>A0A179D063_BIBTR</name>
<reference evidence="2 3" key="1">
    <citation type="submission" date="2014-01" db="EMBL/GenBank/DDBJ databases">
        <authorList>
            <person name="Zuccon D."/>
        </authorList>
    </citation>
    <scope>NUCLEOTIDE SEQUENCE [LARGE SCALE GENOMIC DNA]</scope>
    <source>
        <strain evidence="2 3">Y31</strain>
    </source>
</reference>
<feature type="transmembrane region" description="Helical" evidence="1">
    <location>
        <begin position="17"/>
        <end position="35"/>
    </location>
</feature>
<proteinExistence type="predicted"/>
<comment type="caution">
    <text evidence="2">The sequence shown here is derived from an EMBL/GenBank/DDBJ whole genome shotgun (WGS) entry which is preliminary data.</text>
</comment>
<dbReference type="Proteomes" id="UP000078358">
    <property type="component" value="Unassembled WGS sequence"/>
</dbReference>
<feature type="transmembrane region" description="Helical" evidence="1">
    <location>
        <begin position="100"/>
        <end position="117"/>
    </location>
</feature>
<organism evidence="2 3">
    <name type="scientific">Bibersteinia trehalosi Y31</name>
    <dbReference type="NCBI Taxonomy" id="1261658"/>
    <lineage>
        <taxon>Bacteria</taxon>
        <taxon>Pseudomonadati</taxon>
        <taxon>Pseudomonadota</taxon>
        <taxon>Gammaproteobacteria</taxon>
        <taxon>Pasteurellales</taxon>
        <taxon>Pasteurellaceae</taxon>
        <taxon>Bibersteinia</taxon>
    </lineage>
</organism>
<evidence type="ECO:0000313" key="3">
    <source>
        <dbReference type="Proteomes" id="UP000078358"/>
    </source>
</evidence>
<evidence type="ECO:0000313" key="2">
    <source>
        <dbReference type="EMBL" id="OAQ15472.1"/>
    </source>
</evidence>
<dbReference type="AlphaFoldDB" id="A0A179D063"/>
<evidence type="ECO:0000256" key="1">
    <source>
        <dbReference type="SAM" id="Phobius"/>
    </source>
</evidence>
<gene>
    <name evidence="2" type="ORF">F480_02770</name>
</gene>
<protein>
    <submittedName>
        <fullName evidence="2">Membrane protein</fullName>
    </submittedName>
</protein>